<dbReference type="Pfam" id="PF02894">
    <property type="entry name" value="GFO_IDH_MocA_C"/>
    <property type="match status" value="1"/>
</dbReference>
<dbReference type="RefSeq" id="WP_017354412.1">
    <property type="nucleotide sequence ID" value="NZ_SRYW01000008.1"/>
</dbReference>
<dbReference type="AlphaFoldDB" id="A0A4S2D086"/>
<evidence type="ECO:0000313" key="6">
    <source>
        <dbReference type="Proteomes" id="UP000306631"/>
    </source>
</evidence>
<evidence type="ECO:0000259" key="4">
    <source>
        <dbReference type="Pfam" id="PF02894"/>
    </source>
</evidence>
<dbReference type="InterPro" id="IPR000683">
    <property type="entry name" value="Gfo/Idh/MocA-like_OxRdtase_N"/>
</dbReference>
<gene>
    <name evidence="5" type="ORF">E5352_10705</name>
</gene>
<dbReference type="OrthoDB" id="9774191at2"/>
<dbReference type="SUPFAM" id="SSF51735">
    <property type="entry name" value="NAD(P)-binding Rossmann-fold domains"/>
    <property type="match status" value="1"/>
</dbReference>
<dbReference type="InterPro" id="IPR004104">
    <property type="entry name" value="Gfo/Idh/MocA-like_OxRdtase_C"/>
</dbReference>
<dbReference type="InterPro" id="IPR051317">
    <property type="entry name" value="Gfo/Idh/MocA_oxidoreduct"/>
</dbReference>
<feature type="domain" description="Gfo/Idh/MocA-like oxidoreductase C-terminal" evidence="4">
    <location>
        <begin position="134"/>
        <end position="346"/>
    </location>
</feature>
<evidence type="ECO:0000256" key="1">
    <source>
        <dbReference type="ARBA" id="ARBA00010928"/>
    </source>
</evidence>
<feature type="domain" description="Gfo/Idh/MocA-like oxidoreductase N-terminal" evidence="3">
    <location>
        <begin position="5"/>
        <end position="120"/>
    </location>
</feature>
<name>A0A4S2D086_STEMA</name>
<keyword evidence="2" id="KW-0560">Oxidoreductase</keyword>
<dbReference type="NCBIfam" id="NF008607">
    <property type="entry name" value="PRK11579.1"/>
    <property type="match status" value="1"/>
</dbReference>
<sequence>MATALNIGLIGYGLAGRVFHAPLIRHTPGLVLHGIASSRRDQLLREFTDVRICADPQQLFDDPAVDGVVIATPNDTHAPLAHAALAAGKHVLVDKPFALSVAEADALLQAGLAAERVITVFHNRRYDADFLTLRQQVAEGCLGEIAECHSHFDRYRPQVRDRWREGDGPGAGLWMDLGPHLLDQMLQLFGWPQAISVDLLAQRAHARSDDYVHAVLHYPRHRAILHAGSLVAAGTPRFAVHGSAGSWVKEGRDVQEDQLRRGIAPGAPGWGIDPVHGHRVVVDAEGHAHRSSVDNLPGDYRACYAAFRDAMLGQGEPPVTAAQVMQVMRLLDAGQRSAAHGARIALE</sequence>
<evidence type="ECO:0000313" key="5">
    <source>
        <dbReference type="EMBL" id="TGY33843.1"/>
    </source>
</evidence>
<dbReference type="Gene3D" id="3.30.360.10">
    <property type="entry name" value="Dihydrodipicolinate Reductase, domain 2"/>
    <property type="match status" value="1"/>
</dbReference>
<dbReference type="Pfam" id="PF01408">
    <property type="entry name" value="GFO_IDH_MocA"/>
    <property type="match status" value="1"/>
</dbReference>
<organism evidence="5 6">
    <name type="scientific">Stenotrophomonas maltophilia</name>
    <name type="common">Pseudomonas maltophilia</name>
    <name type="synonym">Xanthomonas maltophilia</name>
    <dbReference type="NCBI Taxonomy" id="40324"/>
    <lineage>
        <taxon>Bacteria</taxon>
        <taxon>Pseudomonadati</taxon>
        <taxon>Pseudomonadota</taxon>
        <taxon>Gammaproteobacteria</taxon>
        <taxon>Lysobacterales</taxon>
        <taxon>Lysobacteraceae</taxon>
        <taxon>Stenotrophomonas</taxon>
        <taxon>Stenotrophomonas maltophilia group</taxon>
    </lineage>
</organism>
<evidence type="ECO:0000256" key="2">
    <source>
        <dbReference type="ARBA" id="ARBA00023002"/>
    </source>
</evidence>
<dbReference type="EMBL" id="SRYW01000008">
    <property type="protein sequence ID" value="TGY33843.1"/>
    <property type="molecule type" value="Genomic_DNA"/>
</dbReference>
<comment type="similarity">
    <text evidence="1">Belongs to the Gfo/Idh/MocA family.</text>
</comment>
<evidence type="ECO:0000259" key="3">
    <source>
        <dbReference type="Pfam" id="PF01408"/>
    </source>
</evidence>
<dbReference type="Gene3D" id="3.40.50.720">
    <property type="entry name" value="NAD(P)-binding Rossmann-like Domain"/>
    <property type="match status" value="1"/>
</dbReference>
<dbReference type="PANTHER" id="PTHR43708:SF5">
    <property type="entry name" value="CONSERVED EXPRESSED OXIDOREDUCTASE (EUROFUNG)-RELATED"/>
    <property type="match status" value="1"/>
</dbReference>
<dbReference type="Proteomes" id="UP000306631">
    <property type="component" value="Unassembled WGS sequence"/>
</dbReference>
<dbReference type="GO" id="GO:0016491">
    <property type="term" value="F:oxidoreductase activity"/>
    <property type="evidence" value="ECO:0007669"/>
    <property type="project" value="UniProtKB-KW"/>
</dbReference>
<accession>A0A4S2D086</accession>
<protein>
    <submittedName>
        <fullName evidence="5">Oxidoreductase</fullName>
    </submittedName>
</protein>
<dbReference type="PANTHER" id="PTHR43708">
    <property type="entry name" value="CONSERVED EXPRESSED OXIDOREDUCTASE (EUROFUNG)"/>
    <property type="match status" value="1"/>
</dbReference>
<proteinExistence type="inferred from homology"/>
<dbReference type="InterPro" id="IPR036291">
    <property type="entry name" value="NAD(P)-bd_dom_sf"/>
</dbReference>
<comment type="caution">
    <text evidence="5">The sequence shown here is derived from an EMBL/GenBank/DDBJ whole genome shotgun (WGS) entry which is preliminary data.</text>
</comment>
<dbReference type="SUPFAM" id="SSF55347">
    <property type="entry name" value="Glyceraldehyde-3-phosphate dehydrogenase-like, C-terminal domain"/>
    <property type="match status" value="1"/>
</dbReference>
<reference evidence="5 6" key="1">
    <citation type="submission" date="2019-04" db="EMBL/GenBank/DDBJ databases">
        <title>Microbes associate with the intestines of laboratory mice.</title>
        <authorList>
            <person name="Navarre W."/>
            <person name="Wong E."/>
            <person name="Huang K."/>
            <person name="Tropini C."/>
            <person name="Ng K."/>
            <person name="Yu B."/>
        </authorList>
    </citation>
    <scope>NUCLEOTIDE SEQUENCE [LARGE SCALE GENOMIC DNA]</scope>
    <source>
        <strain evidence="5 6">NM62_B4-13</strain>
    </source>
</reference>
<dbReference type="GO" id="GO:0000166">
    <property type="term" value="F:nucleotide binding"/>
    <property type="evidence" value="ECO:0007669"/>
    <property type="project" value="InterPro"/>
</dbReference>